<comment type="caution">
    <text evidence="7">The sequence shown here is derived from an EMBL/GenBank/DDBJ whole genome shotgun (WGS) entry which is preliminary data.</text>
</comment>
<dbReference type="RefSeq" id="WP_077359452.1">
    <property type="nucleotide sequence ID" value="NZ_MQMF01000001.1"/>
</dbReference>
<dbReference type="Gene3D" id="1.10.1740.10">
    <property type="match status" value="1"/>
</dbReference>
<reference evidence="7 8" key="1">
    <citation type="submission" date="2016-11" db="EMBL/GenBank/DDBJ databases">
        <authorList>
            <person name="Jaros S."/>
            <person name="Januszkiewicz K."/>
            <person name="Wedrychowicz H."/>
        </authorList>
    </citation>
    <scope>NUCLEOTIDE SEQUENCE [LARGE SCALE GENOMIC DNA]</scope>
    <source>
        <strain evidence="7 8">Con a/3</strain>
    </source>
</reference>
<evidence type="ECO:0008006" key="9">
    <source>
        <dbReference type="Google" id="ProtNLM"/>
    </source>
</evidence>
<dbReference type="NCBIfam" id="TIGR02937">
    <property type="entry name" value="sigma70-ECF"/>
    <property type="match status" value="1"/>
</dbReference>
<feature type="domain" description="RNA polymerase sigma factor 70 region 4 type 2" evidence="6">
    <location>
        <begin position="120"/>
        <end position="169"/>
    </location>
</feature>
<dbReference type="GO" id="GO:0003677">
    <property type="term" value="F:DNA binding"/>
    <property type="evidence" value="ECO:0007669"/>
    <property type="project" value="InterPro"/>
</dbReference>
<dbReference type="InterPro" id="IPR013325">
    <property type="entry name" value="RNA_pol_sigma_r2"/>
</dbReference>
<dbReference type="PANTHER" id="PTHR43133:SF60">
    <property type="entry name" value="RNA POLYMERASE SIGMA FACTOR SIGV"/>
    <property type="match status" value="1"/>
</dbReference>
<dbReference type="GO" id="GO:0006352">
    <property type="term" value="P:DNA-templated transcription initiation"/>
    <property type="evidence" value="ECO:0007669"/>
    <property type="project" value="InterPro"/>
</dbReference>
<dbReference type="CDD" id="cd06171">
    <property type="entry name" value="Sigma70_r4"/>
    <property type="match status" value="1"/>
</dbReference>
<evidence type="ECO:0000256" key="1">
    <source>
        <dbReference type="ARBA" id="ARBA00010641"/>
    </source>
</evidence>
<proteinExistence type="inferred from homology"/>
<dbReference type="InterPro" id="IPR014284">
    <property type="entry name" value="RNA_pol_sigma-70_dom"/>
</dbReference>
<dbReference type="EMBL" id="MQMF01000001">
    <property type="protein sequence ID" value="OOE14037.1"/>
    <property type="molecule type" value="Genomic_DNA"/>
</dbReference>
<dbReference type="InterPro" id="IPR036388">
    <property type="entry name" value="WH-like_DNA-bd_sf"/>
</dbReference>
<gene>
    <name evidence="7" type="ORF">UN64_02150</name>
</gene>
<evidence type="ECO:0000256" key="3">
    <source>
        <dbReference type="ARBA" id="ARBA00023082"/>
    </source>
</evidence>
<dbReference type="Pfam" id="PF08281">
    <property type="entry name" value="Sigma70_r4_2"/>
    <property type="match status" value="1"/>
</dbReference>
<dbReference type="Proteomes" id="UP000188597">
    <property type="component" value="Unassembled WGS sequence"/>
</dbReference>
<protein>
    <recommendedName>
        <fullName evidence="9">RNA polymerase subunit sigma</fullName>
    </recommendedName>
</protein>
<dbReference type="Pfam" id="PF04542">
    <property type="entry name" value="Sigma70_r2"/>
    <property type="match status" value="1"/>
</dbReference>
<dbReference type="SUPFAM" id="SSF88659">
    <property type="entry name" value="Sigma3 and sigma4 domains of RNA polymerase sigma factors"/>
    <property type="match status" value="1"/>
</dbReference>
<keyword evidence="3" id="KW-0731">Sigma factor</keyword>
<dbReference type="AlphaFoldDB" id="A0A1V3GB47"/>
<dbReference type="NCBIfam" id="NF006930">
    <property type="entry name" value="PRK09415.1"/>
    <property type="match status" value="1"/>
</dbReference>
<dbReference type="PANTHER" id="PTHR43133">
    <property type="entry name" value="RNA POLYMERASE ECF-TYPE SIGMA FACTO"/>
    <property type="match status" value="1"/>
</dbReference>
<dbReference type="GO" id="GO:0016987">
    <property type="term" value="F:sigma factor activity"/>
    <property type="evidence" value="ECO:0007669"/>
    <property type="project" value="UniProtKB-KW"/>
</dbReference>
<dbReference type="InterPro" id="IPR013249">
    <property type="entry name" value="RNA_pol_sigma70_r4_t2"/>
</dbReference>
<organism evidence="7 8">
    <name type="scientific">Fictibacillus arsenicus</name>
    <dbReference type="NCBI Taxonomy" id="255247"/>
    <lineage>
        <taxon>Bacteria</taxon>
        <taxon>Bacillati</taxon>
        <taxon>Bacillota</taxon>
        <taxon>Bacilli</taxon>
        <taxon>Bacillales</taxon>
        <taxon>Fictibacillaceae</taxon>
        <taxon>Fictibacillus</taxon>
    </lineage>
</organism>
<evidence type="ECO:0000256" key="2">
    <source>
        <dbReference type="ARBA" id="ARBA00023015"/>
    </source>
</evidence>
<dbReference type="InterPro" id="IPR007627">
    <property type="entry name" value="RNA_pol_sigma70_r2"/>
</dbReference>
<accession>A0A1V3GB47</accession>
<evidence type="ECO:0000313" key="7">
    <source>
        <dbReference type="EMBL" id="OOE14037.1"/>
    </source>
</evidence>
<evidence type="ECO:0000256" key="4">
    <source>
        <dbReference type="ARBA" id="ARBA00023163"/>
    </source>
</evidence>
<dbReference type="Gene3D" id="1.10.10.10">
    <property type="entry name" value="Winged helix-like DNA-binding domain superfamily/Winged helix DNA-binding domain"/>
    <property type="match status" value="1"/>
</dbReference>
<keyword evidence="4" id="KW-0804">Transcription</keyword>
<evidence type="ECO:0000313" key="8">
    <source>
        <dbReference type="Proteomes" id="UP000188597"/>
    </source>
</evidence>
<dbReference type="SUPFAM" id="SSF88946">
    <property type="entry name" value="Sigma2 domain of RNA polymerase sigma factors"/>
    <property type="match status" value="1"/>
</dbReference>
<evidence type="ECO:0000259" key="5">
    <source>
        <dbReference type="Pfam" id="PF04542"/>
    </source>
</evidence>
<sequence length="180" mass="21522">MGYNRSEANGLQHISSKEEQFEQIMEIYSTDIFRLAYSYVKNKSQADDVTQAVFIKCFTKFEQFRGKNFKSWLYQITVNICKDYFRSWHYRQTIISDSLITFFKEKSAEEVLLERDENKQISDAVLDLPVKYREIIFLHYFEELSLIEISNLLELNLNTIKTRHKRAKDLLKNAFMERGI</sequence>
<name>A0A1V3GB47_9BACL</name>
<dbReference type="InterPro" id="IPR013324">
    <property type="entry name" value="RNA_pol_sigma_r3/r4-like"/>
</dbReference>
<dbReference type="InterPro" id="IPR039425">
    <property type="entry name" value="RNA_pol_sigma-70-like"/>
</dbReference>
<feature type="domain" description="RNA polymerase sigma-70 region 2" evidence="5">
    <location>
        <begin position="26"/>
        <end position="87"/>
    </location>
</feature>
<keyword evidence="2" id="KW-0805">Transcription regulation</keyword>
<comment type="similarity">
    <text evidence="1">Belongs to the sigma-70 factor family. ECF subfamily.</text>
</comment>
<evidence type="ECO:0000259" key="6">
    <source>
        <dbReference type="Pfam" id="PF08281"/>
    </source>
</evidence>